<proteinExistence type="predicted"/>
<name>A0A9W6F6D7_9CHLO</name>
<keyword evidence="2" id="KW-1185">Reference proteome</keyword>
<dbReference type="PANTHER" id="PTHR37904">
    <property type="entry name" value="OS10G0566900 PROTEIN"/>
    <property type="match status" value="1"/>
</dbReference>
<dbReference type="EMBL" id="BRXU01000019">
    <property type="protein sequence ID" value="GLC57495.1"/>
    <property type="molecule type" value="Genomic_DNA"/>
</dbReference>
<sequence length="160" mass="17712">MKEYFYFYGFEYKAKSCKMDFSKFKAALQRANDCLDKWLALQEAASKLFLNAGNILQRLPVLSDSRNFSSLPGAPQLQQLVLAKQTRALEAVFGRLQTNLRICRDDLAARAACLSALTHTTSPRDFQQLHGALTSYTGLLPPSGSHPVVLLQSIAAATSR</sequence>
<dbReference type="Pfam" id="PF15011">
    <property type="entry name" value="CA109-like"/>
    <property type="match status" value="1"/>
</dbReference>
<protein>
    <submittedName>
        <fullName evidence="1">Uncharacterized protein</fullName>
    </submittedName>
</protein>
<comment type="caution">
    <text evidence="1">The sequence shown here is derived from an EMBL/GenBank/DDBJ whole genome shotgun (WGS) entry which is preliminary data.</text>
</comment>
<evidence type="ECO:0000313" key="1">
    <source>
        <dbReference type="EMBL" id="GLC57495.1"/>
    </source>
</evidence>
<gene>
    <name evidence="1" type="primary">PLEST002781</name>
    <name evidence="1" type="ORF">PLESTB_001233300</name>
</gene>
<evidence type="ECO:0000313" key="2">
    <source>
        <dbReference type="Proteomes" id="UP001165080"/>
    </source>
</evidence>
<dbReference type="InterPro" id="IPR029159">
    <property type="entry name" value="CA109-like"/>
</dbReference>
<dbReference type="PANTHER" id="PTHR37904:SF2">
    <property type="entry name" value="OS10G0566900 PROTEIN"/>
    <property type="match status" value="1"/>
</dbReference>
<dbReference type="Proteomes" id="UP001165080">
    <property type="component" value="Unassembled WGS sequence"/>
</dbReference>
<accession>A0A9W6F6D7</accession>
<dbReference type="AlphaFoldDB" id="A0A9W6F6D7"/>
<reference evidence="1 2" key="1">
    <citation type="journal article" date="2023" name="Commun. Biol.">
        <title>Reorganization of the ancestral sex-determining regions during the evolution of trioecy in Pleodorina starrii.</title>
        <authorList>
            <person name="Takahashi K."/>
            <person name="Suzuki S."/>
            <person name="Kawai-Toyooka H."/>
            <person name="Yamamoto K."/>
            <person name="Hamaji T."/>
            <person name="Ootsuki R."/>
            <person name="Yamaguchi H."/>
            <person name="Kawachi M."/>
            <person name="Higashiyama T."/>
            <person name="Nozaki H."/>
        </authorList>
    </citation>
    <scope>NUCLEOTIDE SEQUENCE [LARGE SCALE GENOMIC DNA]</scope>
    <source>
        <strain evidence="1 2">NIES-4479</strain>
    </source>
</reference>
<organism evidence="1 2">
    <name type="scientific">Pleodorina starrii</name>
    <dbReference type="NCBI Taxonomy" id="330485"/>
    <lineage>
        <taxon>Eukaryota</taxon>
        <taxon>Viridiplantae</taxon>
        <taxon>Chlorophyta</taxon>
        <taxon>core chlorophytes</taxon>
        <taxon>Chlorophyceae</taxon>
        <taxon>CS clade</taxon>
        <taxon>Chlamydomonadales</taxon>
        <taxon>Volvocaceae</taxon>
        <taxon>Pleodorina</taxon>
    </lineage>
</organism>
<dbReference type="InterPro" id="IPR038985">
    <property type="entry name" value="OPRN-like"/>
</dbReference>